<feature type="domain" description="Sushi" evidence="6">
    <location>
        <begin position="860"/>
        <end position="910"/>
    </location>
</feature>
<evidence type="ECO:0000256" key="3">
    <source>
        <dbReference type="ARBA" id="ARBA00022737"/>
    </source>
</evidence>
<evidence type="ECO:0000256" key="4">
    <source>
        <dbReference type="ARBA" id="ARBA00023008"/>
    </source>
</evidence>
<keyword evidence="3" id="KW-0677">Repeat</keyword>
<evidence type="ECO:0000256" key="1">
    <source>
        <dbReference type="ARBA" id="ARBA00022723"/>
    </source>
</evidence>
<evidence type="ECO:0000256" key="2">
    <source>
        <dbReference type="ARBA" id="ARBA00022729"/>
    </source>
</evidence>
<keyword evidence="1" id="KW-0479">Metal-binding</keyword>
<proteinExistence type="predicted"/>
<name>K8FBW6_9CHLO</name>
<sequence>MTTNDFEKNAKKASAFSSAVSPSSKRRRRGRNDKMLDFSSFLCVALCCVFLASWAPTSAHAAAKAITWAYSAQTVTMLTTDTLTISWSNTHDVYYSTTGTCSGGTSKAASSSSGLYTTTSGQMGVGTHYFYCSIGTHCADGMYVTVNVTKGNSAILNPSDVSYTATDINGATKAADWNTDCSWGGTGSCGAGYCTDMSTKPKCDANQLKSPNVAATSIDSAEELAKYTAQTCTQADSTVDERCGATWLNTWMSAGRLGTGGAVAAYCNDKYLVIIGTGATGFTTNMADISQAPGGTYYPDGTTATDCVTSEVTVSSPKMETTAIPLKTGEYRYTLLDTALGSNNFDTFSGGAGDGNTKYLCDTDAEGCFGLPSWTGVGVSTTGQSIYPLYSNVVRITLDACEVDSCNEHVGQGGGQPHLHGDPFHASDTMCHYGPANYTDGTDGHPPVIGFAYDGPTIYGRYLSTSAPGFSDGLDDCGGHEHSADSTAYGGYHYHAQVISATTSSGNKGVNKNANTGKTYPAFTPGPYKCFRGDLSKRGDADYSYWSTNVPVQDTKPCNGMTHYWVKPGLSIPGAGTLAVTLATCDASAAPTNGAVGTCTSTLASGSTCQPTCNTGYTVSGTSSCYDGTLTAATCSASPCDASAAPANGAVGTCSSTLASGSTCQPTCNTGYTVSGTSSCTLGALTAATCSANPCDASAAPVNGAVGDCTSTLASGSTCQPTCNTGYTVSGTSSCLAGTLTAATCVGNPCDASAAPTNGAVGTCTSTLASGSTCQPTCNTGYTVSGTSSCTLGALTAATCSASPCDASAAPANGAVGTCTSTLASGSTCQPTCNTGYTVSGTSSCTLGALTAATCSANPCDASAAPVNGAVGDCTSTLASGSTCQPTCNTGYTVSGTSSCLAGTFTTAECSVAPSPPPPSPPPPAAAAVQAEMQLTGYSAAEFDDDKKTNFKTGMAKYLGVDSAAITITSVVDVTAGRRKLSAVDSVLKVEFTVEATTFSDTTALETKLVVTDVTTMKTELISAGLAVSNIVAPTTITALAPPPSPPPSPPPPASTSPLLSVVKLIAATAALAFFAC</sequence>
<dbReference type="KEGG" id="bpg:Bathy12g01470"/>
<dbReference type="STRING" id="41875.K8FBW6"/>
<organism evidence="7 8">
    <name type="scientific">Bathycoccus prasinos</name>
    <dbReference type="NCBI Taxonomy" id="41875"/>
    <lineage>
        <taxon>Eukaryota</taxon>
        <taxon>Viridiplantae</taxon>
        <taxon>Chlorophyta</taxon>
        <taxon>Mamiellophyceae</taxon>
        <taxon>Mamiellales</taxon>
        <taxon>Bathycoccaceae</taxon>
        <taxon>Bathycoccus</taxon>
    </lineage>
</organism>
<feature type="domain" description="Sushi" evidence="6">
    <location>
        <begin position="750"/>
        <end position="800"/>
    </location>
</feature>
<dbReference type="PROSITE" id="PS00196">
    <property type="entry name" value="COPPER_BLUE"/>
    <property type="match status" value="1"/>
</dbReference>
<keyword evidence="5" id="KW-1015">Disulfide bond</keyword>
<dbReference type="Gene3D" id="2.60.40.420">
    <property type="entry name" value="Cupredoxins - blue copper proteins"/>
    <property type="match status" value="1"/>
</dbReference>
<feature type="domain" description="Sushi" evidence="6">
    <location>
        <begin position="640"/>
        <end position="690"/>
    </location>
</feature>
<dbReference type="GeneID" id="19012359"/>
<dbReference type="GO" id="GO:0046872">
    <property type="term" value="F:metal ion binding"/>
    <property type="evidence" value="ECO:0007669"/>
    <property type="project" value="UniProtKB-KW"/>
</dbReference>
<feature type="domain" description="Sushi" evidence="6">
    <location>
        <begin position="805"/>
        <end position="855"/>
    </location>
</feature>
<keyword evidence="4" id="KW-0186">Copper</keyword>
<dbReference type="OrthoDB" id="536979at2759"/>
<dbReference type="EMBL" id="FO082267">
    <property type="protein sequence ID" value="CCO19148.1"/>
    <property type="molecule type" value="Genomic_DNA"/>
</dbReference>
<dbReference type="eggNOG" id="KOG4297">
    <property type="taxonomic scope" value="Eukaryota"/>
</dbReference>
<evidence type="ECO:0000259" key="6">
    <source>
        <dbReference type="SMART" id="SM00032"/>
    </source>
</evidence>
<accession>K8FBW6</accession>
<keyword evidence="2" id="KW-0732">Signal</keyword>
<dbReference type="InterPro" id="IPR028871">
    <property type="entry name" value="BlueCu_1_BS"/>
</dbReference>
<keyword evidence="8" id="KW-1185">Reference proteome</keyword>
<dbReference type="Proteomes" id="UP000198341">
    <property type="component" value="Chromosome 12"/>
</dbReference>
<dbReference type="SMART" id="SM00032">
    <property type="entry name" value="CCP"/>
    <property type="match status" value="6"/>
</dbReference>
<dbReference type="AlphaFoldDB" id="K8FBW6"/>
<reference evidence="7 8" key="1">
    <citation type="submission" date="2011-10" db="EMBL/GenBank/DDBJ databases">
        <authorList>
            <person name="Genoscope - CEA"/>
        </authorList>
    </citation>
    <scope>NUCLEOTIDE SEQUENCE [LARGE SCALE GENOMIC DNA]</scope>
    <source>
        <strain evidence="7 8">RCC 1105</strain>
    </source>
</reference>
<protein>
    <recommendedName>
        <fullName evidence="6">Sushi domain-containing protein</fullName>
    </recommendedName>
</protein>
<feature type="domain" description="Sushi" evidence="6">
    <location>
        <begin position="695"/>
        <end position="745"/>
    </location>
</feature>
<dbReference type="InterPro" id="IPR051277">
    <property type="entry name" value="SEZ6_CSMD_C4BPB_Regulators"/>
</dbReference>
<dbReference type="SUPFAM" id="SSF49503">
    <property type="entry name" value="Cupredoxins"/>
    <property type="match status" value="1"/>
</dbReference>
<gene>
    <name evidence="7" type="ordered locus">Bathy12g01470</name>
</gene>
<dbReference type="InterPro" id="IPR008972">
    <property type="entry name" value="Cupredoxin"/>
</dbReference>
<dbReference type="PANTHER" id="PTHR45656">
    <property type="entry name" value="PROTEIN CBR-CLEC-78"/>
    <property type="match status" value="1"/>
</dbReference>
<dbReference type="PANTHER" id="PTHR45656:SF4">
    <property type="entry name" value="PROTEIN CBR-CLEC-78"/>
    <property type="match status" value="1"/>
</dbReference>
<evidence type="ECO:0000256" key="5">
    <source>
        <dbReference type="ARBA" id="ARBA00023157"/>
    </source>
</evidence>
<dbReference type="RefSeq" id="XP_007510033.1">
    <property type="nucleotide sequence ID" value="XM_007509971.1"/>
</dbReference>
<feature type="domain" description="Sushi" evidence="6">
    <location>
        <begin position="585"/>
        <end position="635"/>
    </location>
</feature>
<dbReference type="InterPro" id="IPR000436">
    <property type="entry name" value="Sushi_SCR_CCP_dom"/>
</dbReference>
<evidence type="ECO:0000313" key="7">
    <source>
        <dbReference type="EMBL" id="CCO19148.1"/>
    </source>
</evidence>
<evidence type="ECO:0000313" key="8">
    <source>
        <dbReference type="Proteomes" id="UP000198341"/>
    </source>
</evidence>